<dbReference type="AlphaFoldDB" id="A0A067MHU2"/>
<dbReference type="PANTHER" id="PTHR33099">
    <property type="entry name" value="FE2OG DIOXYGENASE DOMAIN-CONTAINING PROTEIN"/>
    <property type="match status" value="1"/>
</dbReference>
<keyword evidence="3" id="KW-1185">Reference proteome</keyword>
<dbReference type="PANTHER" id="PTHR33099:SF7">
    <property type="entry name" value="MYND-TYPE DOMAIN-CONTAINING PROTEIN"/>
    <property type="match status" value="1"/>
</dbReference>
<dbReference type="OrthoDB" id="124582at2759"/>
<dbReference type="Proteomes" id="UP000027195">
    <property type="component" value="Unassembled WGS sequence"/>
</dbReference>
<organism evidence="2 3">
    <name type="scientific">Botryobasidium botryosum (strain FD-172 SS1)</name>
    <dbReference type="NCBI Taxonomy" id="930990"/>
    <lineage>
        <taxon>Eukaryota</taxon>
        <taxon>Fungi</taxon>
        <taxon>Dikarya</taxon>
        <taxon>Basidiomycota</taxon>
        <taxon>Agaricomycotina</taxon>
        <taxon>Agaricomycetes</taxon>
        <taxon>Cantharellales</taxon>
        <taxon>Botryobasidiaceae</taxon>
        <taxon>Botryobasidium</taxon>
    </lineage>
</organism>
<proteinExistence type="predicted"/>
<dbReference type="HOGENOM" id="CLU_007520_1_2_1"/>
<name>A0A067MHU2_BOTB1</name>
<sequence length="1155" mass="125678">MAAPKKNIPIIPNTSGDGRGMGKAIECLDINGSKGRVDNEPRIKNPSTQICRDLGNLIPSASKSLAASYHFKKRCLDAPNPTLRLTVGNIGTVGLPLGNLAAKEIAANSQQAELSMSEQRDVNMDAMSPWEMDAEFVKFGNSRWDSFIADLARQICAGLGARLYGNSLKVELHKLLLCEAGSSAPPHQYTEKADGMFAAMMVILPSAFTGGITRLSHAGLSKAIDFSVDSLSSTSVMAWYTGVTYELEPITSGYCFALSYNLIHIANAPQKTQPSLPPAYSFLPELRHIFLSWRQSGSSGPQKLICLLKDTYPRANLGALAGDDVHLVSLLDGVATELGFHLGLATAELNISGAAECEDYDVEYVGVDDVDFVEEPDKDMVIVDLVDLEGNHISKELLLEEEDENEQTIPKGLSDALEKGGLYDRQYSHSSGELELSYRRSVLVIWPNLRNAEIVYGDKYFEHTLDCLRETTTTEPSKEERHLVEDVLGVLRLDVSQSKVLRSVCGAACQWGDLELWRKAVRTCGGYTNVEMLGLEYIMKAISRFGYDDVLPSVEKMLQTDKSNTRRFKLLEQLELELKRQGRSTLDSWISKNREAVLESMGPLAAGEDKLLISIAKAPGGITILERKIVPQLKASSKPRDLLAFALALHDEQQRDGSCFKSPAGMKAGRRMQTDLLSHAIKHENFFEPAKSLNSASSYLYSHSYNPPAPSTKLTELYLEACLKTEDAALIVNIVEQLTSVPPSTGSAASPATQERDSVLLALVPHFNKMMINEERNGDATPTSLPPPAVELFYASATPLLLAQMQKAILSKEEVASIVEAAAVAGVEMLEKTILPKLKATHRDTETYKRFIRQLLAREAQFALKPSPSSSIPAIVTDLVKTMATQLDLTKSRAATLDMLEFCYEVNNGPCYADVLVRIANSAKDTSSDRVDAILLPSITDLVGFASRHNISLFAPPVVFYFKAVLAAWIKGVLGPKPPTNSDILERLTCECAFCARVVEFLSSNSGEKTVQLSKLGAPAVKHLEKTLGNAGIGAIASWTTIMTVPRGLEVTKVSMLGQPSTWATKRQKGVSILKSITTDENILVSIFGSDGYKVLVHHLDVPWINSAILPGSGSLGSTAPPSVSVGAHDPPASHMPANEDANVAKRRKLDHPGS</sequence>
<protein>
    <submittedName>
        <fullName evidence="2">Uncharacterized protein</fullName>
    </submittedName>
</protein>
<accession>A0A067MHU2</accession>
<feature type="region of interest" description="Disordered" evidence="1">
    <location>
        <begin position="1119"/>
        <end position="1155"/>
    </location>
</feature>
<reference evidence="3" key="1">
    <citation type="journal article" date="2014" name="Proc. Natl. Acad. Sci. U.S.A.">
        <title>Extensive sampling of basidiomycete genomes demonstrates inadequacy of the white-rot/brown-rot paradigm for wood decay fungi.</title>
        <authorList>
            <person name="Riley R."/>
            <person name="Salamov A.A."/>
            <person name="Brown D.W."/>
            <person name="Nagy L.G."/>
            <person name="Floudas D."/>
            <person name="Held B.W."/>
            <person name="Levasseur A."/>
            <person name="Lombard V."/>
            <person name="Morin E."/>
            <person name="Otillar R."/>
            <person name="Lindquist E.A."/>
            <person name="Sun H."/>
            <person name="LaButti K.M."/>
            <person name="Schmutz J."/>
            <person name="Jabbour D."/>
            <person name="Luo H."/>
            <person name="Baker S.E."/>
            <person name="Pisabarro A.G."/>
            <person name="Walton J.D."/>
            <person name="Blanchette R.A."/>
            <person name="Henrissat B."/>
            <person name="Martin F."/>
            <person name="Cullen D."/>
            <person name="Hibbett D.S."/>
            <person name="Grigoriev I.V."/>
        </authorList>
    </citation>
    <scope>NUCLEOTIDE SEQUENCE [LARGE SCALE GENOMIC DNA]</scope>
    <source>
        <strain evidence="3">FD-172 SS1</strain>
    </source>
</reference>
<gene>
    <name evidence="2" type="ORF">BOTBODRAFT_174149</name>
</gene>
<evidence type="ECO:0000256" key="1">
    <source>
        <dbReference type="SAM" id="MobiDB-lite"/>
    </source>
</evidence>
<feature type="compositionally biased region" description="Basic residues" evidence="1">
    <location>
        <begin position="1145"/>
        <end position="1155"/>
    </location>
</feature>
<evidence type="ECO:0000313" key="2">
    <source>
        <dbReference type="EMBL" id="KDQ15308.1"/>
    </source>
</evidence>
<dbReference type="InParanoid" id="A0A067MHU2"/>
<dbReference type="EMBL" id="KL198033">
    <property type="protein sequence ID" value="KDQ15308.1"/>
    <property type="molecule type" value="Genomic_DNA"/>
</dbReference>
<evidence type="ECO:0000313" key="3">
    <source>
        <dbReference type="Proteomes" id="UP000027195"/>
    </source>
</evidence>